<evidence type="ECO:0000256" key="1">
    <source>
        <dbReference type="SAM" id="MobiDB-lite"/>
    </source>
</evidence>
<name>A0AAW2C7B6_9ROSI</name>
<dbReference type="AlphaFoldDB" id="A0AAW2C7B6"/>
<feature type="region of interest" description="Disordered" evidence="1">
    <location>
        <begin position="37"/>
        <end position="70"/>
    </location>
</feature>
<sequence>MDVAPEEPHRRSTQRDVVMREGSCCLRIGAASGRVLPPETRVDSRRLGPYQPYRAKPPKPPIQAETAGSS</sequence>
<keyword evidence="3" id="KW-1185">Reference proteome</keyword>
<dbReference type="EMBL" id="JAZDWU010000008">
    <property type="protein sequence ID" value="KAK9993893.1"/>
    <property type="molecule type" value="Genomic_DNA"/>
</dbReference>
<gene>
    <name evidence="2" type="ORF">SO802_023596</name>
</gene>
<organism evidence="2 3">
    <name type="scientific">Lithocarpus litseifolius</name>
    <dbReference type="NCBI Taxonomy" id="425828"/>
    <lineage>
        <taxon>Eukaryota</taxon>
        <taxon>Viridiplantae</taxon>
        <taxon>Streptophyta</taxon>
        <taxon>Embryophyta</taxon>
        <taxon>Tracheophyta</taxon>
        <taxon>Spermatophyta</taxon>
        <taxon>Magnoliopsida</taxon>
        <taxon>eudicotyledons</taxon>
        <taxon>Gunneridae</taxon>
        <taxon>Pentapetalae</taxon>
        <taxon>rosids</taxon>
        <taxon>fabids</taxon>
        <taxon>Fagales</taxon>
        <taxon>Fagaceae</taxon>
        <taxon>Lithocarpus</taxon>
    </lineage>
</organism>
<comment type="caution">
    <text evidence="2">The sequence shown here is derived from an EMBL/GenBank/DDBJ whole genome shotgun (WGS) entry which is preliminary data.</text>
</comment>
<evidence type="ECO:0000313" key="3">
    <source>
        <dbReference type="Proteomes" id="UP001459277"/>
    </source>
</evidence>
<dbReference type="Proteomes" id="UP001459277">
    <property type="component" value="Unassembled WGS sequence"/>
</dbReference>
<proteinExistence type="predicted"/>
<evidence type="ECO:0000313" key="2">
    <source>
        <dbReference type="EMBL" id="KAK9993893.1"/>
    </source>
</evidence>
<reference evidence="2 3" key="1">
    <citation type="submission" date="2024-01" db="EMBL/GenBank/DDBJ databases">
        <title>A telomere-to-telomere, gap-free genome of sweet tea (Lithocarpus litseifolius).</title>
        <authorList>
            <person name="Zhou J."/>
        </authorList>
    </citation>
    <scope>NUCLEOTIDE SEQUENCE [LARGE SCALE GENOMIC DNA]</scope>
    <source>
        <strain evidence="2">Zhou-2022a</strain>
        <tissue evidence="2">Leaf</tissue>
    </source>
</reference>
<accession>A0AAW2C7B6</accession>
<protein>
    <submittedName>
        <fullName evidence="2">Uncharacterized protein</fullName>
    </submittedName>
</protein>